<dbReference type="SUPFAM" id="SSF52402">
    <property type="entry name" value="Adenine nucleotide alpha hydrolases-like"/>
    <property type="match status" value="1"/>
</dbReference>
<dbReference type="OrthoDB" id="9792500at2"/>
<dbReference type="Proteomes" id="UP000232693">
    <property type="component" value="Chromosome"/>
</dbReference>
<dbReference type="PANTHER" id="PTHR46268:SF23">
    <property type="entry name" value="UNIVERSAL STRESS PROTEIN A-RELATED"/>
    <property type="match status" value="1"/>
</dbReference>
<comment type="subunit">
    <text evidence="3">Homodimer.</text>
</comment>
<evidence type="ECO:0000256" key="2">
    <source>
        <dbReference type="ARBA" id="ARBA00008791"/>
    </source>
</evidence>
<dbReference type="KEGG" id="kpd:CW740_03760"/>
<dbReference type="RefSeq" id="WP_106646282.1">
    <property type="nucleotide sequence ID" value="NZ_BMGO01000002.1"/>
</dbReference>
<gene>
    <name evidence="6" type="ORF">CW740_03760</name>
</gene>
<dbReference type="GO" id="GO:0005737">
    <property type="term" value="C:cytoplasm"/>
    <property type="evidence" value="ECO:0007669"/>
    <property type="project" value="UniProtKB-SubCell"/>
</dbReference>
<evidence type="ECO:0000256" key="4">
    <source>
        <dbReference type="ARBA" id="ARBA00022490"/>
    </source>
</evidence>
<evidence type="ECO:0000256" key="3">
    <source>
        <dbReference type="ARBA" id="ARBA00011738"/>
    </source>
</evidence>
<dbReference type="PRINTS" id="PR01438">
    <property type="entry name" value="UNVRSLSTRESS"/>
</dbReference>
<dbReference type="InterPro" id="IPR006015">
    <property type="entry name" value="Universal_stress_UspA"/>
</dbReference>
<organism evidence="6 7">
    <name type="scientific">Kangiella profundi</name>
    <dbReference type="NCBI Taxonomy" id="1561924"/>
    <lineage>
        <taxon>Bacteria</taxon>
        <taxon>Pseudomonadati</taxon>
        <taxon>Pseudomonadota</taxon>
        <taxon>Gammaproteobacteria</taxon>
        <taxon>Kangiellales</taxon>
        <taxon>Kangiellaceae</taxon>
        <taxon>Kangiella</taxon>
    </lineage>
</organism>
<sequence>MGSYQQVLVALDLRKEGEAIIQKAKNVLAEGGDLHLIHVAEPIEAGLWAGAPFGAVIVNTDDIEQEAIKAKTKRINEFAKKYGVADDHCHIKVGKPSREIKKYAEERNCDVIVIGTHGQHGWELLLGSTANGVLHGSPCDVLCVQMRKPKD</sequence>
<dbReference type="InterPro" id="IPR014729">
    <property type="entry name" value="Rossmann-like_a/b/a_fold"/>
</dbReference>
<dbReference type="PANTHER" id="PTHR46268">
    <property type="entry name" value="STRESS RESPONSE PROTEIN NHAX"/>
    <property type="match status" value="1"/>
</dbReference>
<dbReference type="PIRSF" id="PIRSF006276">
    <property type="entry name" value="UspA"/>
    <property type="match status" value="1"/>
</dbReference>
<keyword evidence="7" id="KW-1185">Reference proteome</keyword>
<evidence type="ECO:0000256" key="1">
    <source>
        <dbReference type="ARBA" id="ARBA00004496"/>
    </source>
</evidence>
<dbReference type="EMBL" id="CP025120">
    <property type="protein sequence ID" value="AUD78411.1"/>
    <property type="molecule type" value="Genomic_DNA"/>
</dbReference>
<name>A0A2K9ATC4_9GAMM</name>
<dbReference type="Pfam" id="PF00582">
    <property type="entry name" value="Usp"/>
    <property type="match status" value="1"/>
</dbReference>
<protein>
    <recommendedName>
        <fullName evidence="5">Universal stress protein</fullName>
    </recommendedName>
</protein>
<comment type="subcellular location">
    <subcellularLocation>
        <location evidence="1 5">Cytoplasm</location>
    </subcellularLocation>
</comment>
<keyword evidence="4 5" id="KW-0963">Cytoplasm</keyword>
<reference evidence="6 7" key="1">
    <citation type="submission" date="2017-12" db="EMBL/GenBank/DDBJ databases">
        <title>Kangiella profundi FT102 completed genome.</title>
        <authorList>
            <person name="Xu J."/>
            <person name="Wang J."/>
            <person name="Lu Y."/>
        </authorList>
    </citation>
    <scope>NUCLEOTIDE SEQUENCE [LARGE SCALE GENOMIC DNA]</scope>
    <source>
        <strain evidence="6 7">FT102</strain>
    </source>
</reference>
<evidence type="ECO:0000256" key="5">
    <source>
        <dbReference type="PIRNR" id="PIRNR006276"/>
    </source>
</evidence>
<accession>A0A2K9ATC4</accession>
<dbReference type="AlphaFoldDB" id="A0A2K9ATC4"/>
<evidence type="ECO:0000313" key="7">
    <source>
        <dbReference type="Proteomes" id="UP000232693"/>
    </source>
</evidence>
<evidence type="ECO:0000313" key="6">
    <source>
        <dbReference type="EMBL" id="AUD78411.1"/>
    </source>
</evidence>
<dbReference type="Gene3D" id="3.40.50.620">
    <property type="entry name" value="HUPs"/>
    <property type="match status" value="1"/>
</dbReference>
<proteinExistence type="inferred from homology"/>
<comment type="similarity">
    <text evidence="2 5">Belongs to the universal stress protein A family.</text>
</comment>
<dbReference type="InterPro" id="IPR006016">
    <property type="entry name" value="UspA"/>
</dbReference>